<reference evidence="3 4" key="1">
    <citation type="submission" date="2017-06" db="EMBL/GenBank/DDBJ databases">
        <authorList>
            <person name="Kim H.J."/>
            <person name="Triplett B.A."/>
        </authorList>
    </citation>
    <scope>NUCLEOTIDE SEQUENCE [LARGE SCALE GENOMIC DNA]</scope>
    <source>
        <strain evidence="3 4">CGMCC 4.1858</strain>
    </source>
</reference>
<dbReference type="RefSeq" id="WP_143681555.1">
    <property type="nucleotide sequence ID" value="NZ_FZOF01000005.1"/>
</dbReference>
<keyword evidence="4" id="KW-1185">Reference proteome</keyword>
<dbReference type="AlphaFoldDB" id="A0A239DX46"/>
<feature type="region of interest" description="Disordered" evidence="1">
    <location>
        <begin position="33"/>
        <end position="55"/>
    </location>
</feature>
<keyword evidence="2" id="KW-1133">Transmembrane helix</keyword>
<keyword evidence="2" id="KW-0812">Transmembrane</keyword>
<accession>A0A239DX46</accession>
<sequence length="95" mass="9755">MSDTLIRPRPSIGPTIGPGFVAASGAAAQPAPALRPHRARVAPTPTPACEESTTAGISYAEPPEVPKTWEVVALVAIFAVTLLIAVGLFGRVLTL</sequence>
<protein>
    <submittedName>
        <fullName evidence="3">Uncharacterized protein</fullName>
    </submittedName>
</protein>
<proteinExistence type="predicted"/>
<dbReference type="EMBL" id="FZOF01000005">
    <property type="protein sequence ID" value="SNS36839.1"/>
    <property type="molecule type" value="Genomic_DNA"/>
</dbReference>
<evidence type="ECO:0000313" key="3">
    <source>
        <dbReference type="EMBL" id="SNS36839.1"/>
    </source>
</evidence>
<organism evidence="3 4">
    <name type="scientific">Actinacidiphila glaucinigra</name>
    <dbReference type="NCBI Taxonomy" id="235986"/>
    <lineage>
        <taxon>Bacteria</taxon>
        <taxon>Bacillati</taxon>
        <taxon>Actinomycetota</taxon>
        <taxon>Actinomycetes</taxon>
        <taxon>Kitasatosporales</taxon>
        <taxon>Streptomycetaceae</taxon>
        <taxon>Actinacidiphila</taxon>
    </lineage>
</organism>
<gene>
    <name evidence="3" type="ORF">SAMN05216252_105197</name>
</gene>
<evidence type="ECO:0000256" key="2">
    <source>
        <dbReference type="SAM" id="Phobius"/>
    </source>
</evidence>
<dbReference type="InterPro" id="IPR045512">
    <property type="entry name" value="DUF6480"/>
</dbReference>
<name>A0A239DX46_9ACTN</name>
<feature type="transmembrane region" description="Helical" evidence="2">
    <location>
        <begin position="71"/>
        <end position="93"/>
    </location>
</feature>
<evidence type="ECO:0000313" key="4">
    <source>
        <dbReference type="Proteomes" id="UP000198280"/>
    </source>
</evidence>
<dbReference type="Pfam" id="PF20088">
    <property type="entry name" value="DUF6480"/>
    <property type="match status" value="1"/>
</dbReference>
<keyword evidence="2" id="KW-0472">Membrane</keyword>
<dbReference type="Proteomes" id="UP000198280">
    <property type="component" value="Unassembled WGS sequence"/>
</dbReference>
<evidence type="ECO:0000256" key="1">
    <source>
        <dbReference type="SAM" id="MobiDB-lite"/>
    </source>
</evidence>